<feature type="transmembrane region" description="Helical" evidence="6">
    <location>
        <begin position="257"/>
        <end position="277"/>
    </location>
</feature>
<evidence type="ECO:0000313" key="8">
    <source>
        <dbReference type="EMBL" id="MDO7786669.1"/>
    </source>
</evidence>
<feature type="transmembrane region" description="Helical" evidence="6">
    <location>
        <begin position="192"/>
        <end position="217"/>
    </location>
</feature>
<keyword evidence="3 6" id="KW-0812">Transmembrane</keyword>
<keyword evidence="5 6" id="KW-0472">Membrane</keyword>
<protein>
    <submittedName>
        <fullName evidence="8">EamA family transporter</fullName>
    </submittedName>
</protein>
<feature type="transmembrane region" description="Helical" evidence="6">
    <location>
        <begin position="283"/>
        <end position="301"/>
    </location>
</feature>
<comment type="similarity">
    <text evidence="2">Belongs to the EamA transporter family.</text>
</comment>
<feature type="transmembrane region" description="Helical" evidence="6">
    <location>
        <begin position="109"/>
        <end position="130"/>
    </location>
</feature>
<evidence type="ECO:0000256" key="5">
    <source>
        <dbReference type="ARBA" id="ARBA00023136"/>
    </source>
</evidence>
<dbReference type="InterPro" id="IPR050638">
    <property type="entry name" value="AA-Vitamin_Transporters"/>
</dbReference>
<dbReference type="PANTHER" id="PTHR32322:SF2">
    <property type="entry name" value="EAMA DOMAIN-CONTAINING PROTEIN"/>
    <property type="match status" value="1"/>
</dbReference>
<feature type="transmembrane region" description="Helical" evidence="6">
    <location>
        <begin position="229"/>
        <end position="250"/>
    </location>
</feature>
<evidence type="ECO:0000256" key="2">
    <source>
        <dbReference type="ARBA" id="ARBA00007362"/>
    </source>
</evidence>
<feature type="domain" description="EamA" evidence="7">
    <location>
        <begin position="168"/>
        <end position="299"/>
    </location>
</feature>
<dbReference type="GO" id="GO:0016020">
    <property type="term" value="C:membrane"/>
    <property type="evidence" value="ECO:0007669"/>
    <property type="project" value="UniProtKB-SubCell"/>
</dbReference>
<organism evidence="8 9">
    <name type="scientific">Desulforamulus aquiferis</name>
    <dbReference type="NCBI Taxonomy" id="1397668"/>
    <lineage>
        <taxon>Bacteria</taxon>
        <taxon>Bacillati</taxon>
        <taxon>Bacillota</taxon>
        <taxon>Clostridia</taxon>
        <taxon>Eubacteriales</taxon>
        <taxon>Peptococcaceae</taxon>
        <taxon>Desulforamulus</taxon>
    </lineage>
</organism>
<feature type="transmembrane region" description="Helical" evidence="6">
    <location>
        <begin position="50"/>
        <end position="70"/>
    </location>
</feature>
<evidence type="ECO:0000256" key="1">
    <source>
        <dbReference type="ARBA" id="ARBA00004141"/>
    </source>
</evidence>
<feature type="transmembrane region" description="Helical" evidence="6">
    <location>
        <begin position="137"/>
        <end position="155"/>
    </location>
</feature>
<evidence type="ECO:0000313" key="9">
    <source>
        <dbReference type="Proteomes" id="UP001172911"/>
    </source>
</evidence>
<dbReference type="Pfam" id="PF00892">
    <property type="entry name" value="EamA"/>
    <property type="match status" value="2"/>
</dbReference>
<keyword evidence="9" id="KW-1185">Reference proteome</keyword>
<feature type="transmembrane region" description="Helical" evidence="6">
    <location>
        <begin position="167"/>
        <end position="185"/>
    </location>
</feature>
<dbReference type="InterPro" id="IPR037185">
    <property type="entry name" value="EmrE-like"/>
</dbReference>
<dbReference type="AlphaFoldDB" id="A0AAW7ZBR9"/>
<dbReference type="PANTHER" id="PTHR32322">
    <property type="entry name" value="INNER MEMBRANE TRANSPORTER"/>
    <property type="match status" value="1"/>
</dbReference>
<reference evidence="8" key="1">
    <citation type="journal article" date="2023" name="J. Hazard. Mater.">
        <title>Anaerobic biodegradation of pyrene and benzo[a]pyrene by a new sulfate-reducing Desulforamulus aquiferis strain DSA.</title>
        <authorList>
            <person name="Zhang Z."/>
            <person name="Sun J."/>
            <person name="Gong X."/>
            <person name="Wang C."/>
            <person name="Wang H."/>
        </authorList>
    </citation>
    <scope>NUCLEOTIDE SEQUENCE</scope>
    <source>
        <strain evidence="8">DSA</strain>
    </source>
</reference>
<name>A0AAW7ZBR9_9FIRM</name>
<dbReference type="Gene3D" id="1.10.3730.20">
    <property type="match status" value="1"/>
</dbReference>
<dbReference type="InterPro" id="IPR000620">
    <property type="entry name" value="EamA_dom"/>
</dbReference>
<comment type="caution">
    <text evidence="8">The sequence shown here is derived from an EMBL/GenBank/DDBJ whole genome shotgun (WGS) entry which is preliminary data.</text>
</comment>
<dbReference type="EMBL" id="JARPTC010000007">
    <property type="protein sequence ID" value="MDO7786669.1"/>
    <property type="molecule type" value="Genomic_DNA"/>
</dbReference>
<feature type="transmembrane region" description="Helical" evidence="6">
    <location>
        <begin position="82"/>
        <end position="103"/>
    </location>
</feature>
<dbReference type="Proteomes" id="UP001172911">
    <property type="component" value="Unassembled WGS sequence"/>
</dbReference>
<comment type="subcellular location">
    <subcellularLocation>
        <location evidence="1">Membrane</location>
        <topology evidence="1">Multi-pass membrane protein</topology>
    </subcellularLocation>
</comment>
<sequence>MSKGEQGSPGNVSSFSLVGLVHLLIVYIVWGSTYLAIRIGVREGSGFPPFMMGASRLLAAGCILLIAAALLKQCLKISRKELSILAISGVFLWVGGNGLVMWAEQHADSGYAALLVATAPMWVAVIEAILDRKLPSWLLAGSLLTGFVGLILLSVPVLTDITITDAWSMAALLLAPMCWAIGSVWQRRNQVSVGIVASSGYQQLFGGIGFALVALLSGEPLPNPTAEAWWAWGYLLIFGSLAFTSYIFALRLLPTSVVMTYAYVNPVVAVFLGWLILQEGVTVWTIGGTALVLLGVAGAFYDQKLEKRRTIKCNAVVES</sequence>
<dbReference type="RefSeq" id="WP_304541744.1">
    <property type="nucleotide sequence ID" value="NZ_JARPTC010000007.1"/>
</dbReference>
<evidence type="ECO:0000259" key="7">
    <source>
        <dbReference type="Pfam" id="PF00892"/>
    </source>
</evidence>
<dbReference type="SUPFAM" id="SSF103481">
    <property type="entry name" value="Multidrug resistance efflux transporter EmrE"/>
    <property type="match status" value="2"/>
</dbReference>
<feature type="domain" description="EamA" evidence="7">
    <location>
        <begin position="19"/>
        <end position="154"/>
    </location>
</feature>
<evidence type="ECO:0000256" key="4">
    <source>
        <dbReference type="ARBA" id="ARBA00022989"/>
    </source>
</evidence>
<feature type="transmembrane region" description="Helical" evidence="6">
    <location>
        <begin position="12"/>
        <end position="30"/>
    </location>
</feature>
<evidence type="ECO:0000256" key="6">
    <source>
        <dbReference type="SAM" id="Phobius"/>
    </source>
</evidence>
<accession>A0AAW7ZBR9</accession>
<evidence type="ECO:0000256" key="3">
    <source>
        <dbReference type="ARBA" id="ARBA00022692"/>
    </source>
</evidence>
<keyword evidence="4 6" id="KW-1133">Transmembrane helix</keyword>
<reference evidence="8" key="2">
    <citation type="submission" date="2023-03" db="EMBL/GenBank/DDBJ databases">
        <authorList>
            <person name="Zhang Z."/>
        </authorList>
    </citation>
    <scope>NUCLEOTIDE SEQUENCE</scope>
    <source>
        <strain evidence="8">DSA</strain>
    </source>
</reference>
<gene>
    <name evidence="8" type="ORF">P6N53_05460</name>
</gene>
<proteinExistence type="inferred from homology"/>